<comment type="function">
    <text evidence="5">Effector that suppresses plant defense responses during pathogen infection.</text>
</comment>
<evidence type="ECO:0000256" key="4">
    <source>
        <dbReference type="ARBA" id="ARBA00022729"/>
    </source>
</evidence>
<feature type="signal peptide" evidence="5">
    <location>
        <begin position="1"/>
        <end position="23"/>
    </location>
</feature>
<evidence type="ECO:0000313" key="18">
    <source>
        <dbReference type="Proteomes" id="UP000437068"/>
    </source>
</evidence>
<dbReference type="GO" id="GO:0005576">
    <property type="term" value="C:extracellular region"/>
    <property type="evidence" value="ECO:0007669"/>
    <property type="project" value="UniProtKB-SubCell"/>
</dbReference>
<evidence type="ECO:0000313" key="8">
    <source>
        <dbReference type="EMBL" id="KAE9080169.1"/>
    </source>
</evidence>
<evidence type="ECO:0000313" key="16">
    <source>
        <dbReference type="Proteomes" id="UP000429523"/>
    </source>
</evidence>
<name>A0A6A3DY28_9STRA</name>
<protein>
    <recommendedName>
        <fullName evidence="5">RxLR effector protein</fullName>
    </recommendedName>
</protein>
<dbReference type="Proteomes" id="UP000488956">
    <property type="component" value="Unassembled WGS sequence"/>
</dbReference>
<dbReference type="Proteomes" id="UP000441208">
    <property type="component" value="Unassembled WGS sequence"/>
</dbReference>
<feature type="chain" id="PRO_5034168984" description="RxLR effector protein" evidence="5">
    <location>
        <begin position="24"/>
        <end position="134"/>
    </location>
</feature>
<evidence type="ECO:0000313" key="25">
    <source>
        <dbReference type="Proteomes" id="UP000488956"/>
    </source>
</evidence>
<dbReference type="Proteomes" id="UP000440732">
    <property type="component" value="Unassembled WGS sequence"/>
</dbReference>
<keyword evidence="17" id="KW-1185">Reference proteome</keyword>
<evidence type="ECO:0000313" key="11">
    <source>
        <dbReference type="EMBL" id="KAE9194665.1"/>
    </source>
</evidence>
<evidence type="ECO:0000313" key="13">
    <source>
        <dbReference type="EMBL" id="KAE9231253.1"/>
    </source>
</evidence>
<evidence type="ECO:0000256" key="3">
    <source>
        <dbReference type="ARBA" id="ARBA00022525"/>
    </source>
</evidence>
<dbReference type="EMBL" id="QXGE01002111">
    <property type="protein sequence ID" value="KAE9284827.1"/>
    <property type="molecule type" value="Genomic_DNA"/>
</dbReference>
<sequence length="134" mass="14914">MRLHAVVLLALITLLASSNTVSATTQTVSDASKSAVNTSTRFLREVTKANEVANAEERAPNLDIVIKDAATKAKKSIIWKLKFAVWKTILRRTPLEVRAKLGMEGMGRGVYNHKNWDMLMAYHKSYGKGPLKYP</sequence>
<evidence type="ECO:0000256" key="5">
    <source>
        <dbReference type="RuleBase" id="RU367124"/>
    </source>
</evidence>
<dbReference type="EMBL" id="QXGB01001153">
    <property type="protein sequence ID" value="KAE9195989.1"/>
    <property type="molecule type" value="Genomic_DNA"/>
</dbReference>
<comment type="subcellular location">
    <subcellularLocation>
        <location evidence="1 5">Secreted</location>
    </subcellularLocation>
</comment>
<dbReference type="EMBL" id="QXFX01002147">
    <property type="protein sequence ID" value="KAE9080169.1"/>
    <property type="molecule type" value="Genomic_DNA"/>
</dbReference>
<gene>
    <name evidence="14" type="ORF">PF001_g22195</name>
    <name evidence="11" type="ORF">PF002_g23535</name>
    <name evidence="13" type="ORF">PF004_g10281</name>
    <name evidence="12" type="ORF">PF005_g17057</name>
    <name evidence="10" type="ORF">PF006_g22198</name>
    <name evidence="9" type="ORF">PF007_g22504</name>
    <name evidence="15" type="ORF">PF008_g22695</name>
    <name evidence="6" type="ORF">PF009_g23203</name>
    <name evidence="8" type="ORF">PF010_g22485</name>
    <name evidence="7" type="ORF">PF011_g21703</name>
</gene>
<evidence type="ECO:0000256" key="2">
    <source>
        <dbReference type="ARBA" id="ARBA00010400"/>
    </source>
</evidence>
<dbReference type="InterPro" id="IPR031825">
    <property type="entry name" value="RXLR"/>
</dbReference>
<dbReference type="Proteomes" id="UP000486351">
    <property type="component" value="Unassembled WGS sequence"/>
</dbReference>
<organism evidence="6 16">
    <name type="scientific">Phytophthora fragariae</name>
    <dbReference type="NCBI Taxonomy" id="53985"/>
    <lineage>
        <taxon>Eukaryota</taxon>
        <taxon>Sar</taxon>
        <taxon>Stramenopiles</taxon>
        <taxon>Oomycota</taxon>
        <taxon>Peronosporomycetes</taxon>
        <taxon>Peronosporales</taxon>
        <taxon>Peronosporaceae</taxon>
        <taxon>Phytophthora</taxon>
    </lineage>
</organism>
<dbReference type="Proteomes" id="UP000429523">
    <property type="component" value="Unassembled WGS sequence"/>
</dbReference>
<keyword evidence="4 5" id="KW-0732">Signal</keyword>
<dbReference type="Pfam" id="PF16810">
    <property type="entry name" value="RXLR"/>
    <property type="match status" value="1"/>
</dbReference>
<proteinExistence type="inferred from homology"/>
<comment type="domain">
    <text evidence="5">The RxLR-dEER motif acts to carry the protein into the host cell cytoplasm through binding to cell surface phosphatidylinositol-3-phosphate.</text>
</comment>
<evidence type="ECO:0000313" key="23">
    <source>
        <dbReference type="Proteomes" id="UP000476176"/>
    </source>
</evidence>
<dbReference type="Proteomes" id="UP000460718">
    <property type="component" value="Unassembled WGS sequence"/>
</dbReference>
<evidence type="ECO:0000256" key="1">
    <source>
        <dbReference type="ARBA" id="ARBA00004613"/>
    </source>
</evidence>
<accession>A0A6A3DY28</accession>
<evidence type="ECO:0000313" key="9">
    <source>
        <dbReference type="EMBL" id="KAE9081860.1"/>
    </source>
</evidence>
<dbReference type="EMBL" id="QXGC01000528">
    <property type="protein sequence ID" value="KAE9231253.1"/>
    <property type="molecule type" value="Genomic_DNA"/>
</dbReference>
<dbReference type="Proteomes" id="UP000440367">
    <property type="component" value="Unassembled WGS sequence"/>
</dbReference>
<evidence type="ECO:0000313" key="7">
    <source>
        <dbReference type="EMBL" id="KAE8982228.1"/>
    </source>
</evidence>
<dbReference type="Proteomes" id="UP000437068">
    <property type="component" value="Unassembled WGS sequence"/>
</dbReference>
<dbReference type="EMBL" id="QXGA01002129">
    <property type="protein sequence ID" value="KAE9103372.1"/>
    <property type="molecule type" value="Genomic_DNA"/>
</dbReference>
<comment type="similarity">
    <text evidence="2 5">Belongs to the RxLR effector family.</text>
</comment>
<evidence type="ECO:0000313" key="20">
    <source>
        <dbReference type="Proteomes" id="UP000440732"/>
    </source>
</evidence>
<dbReference type="Proteomes" id="UP000476176">
    <property type="component" value="Unassembled WGS sequence"/>
</dbReference>
<evidence type="ECO:0000313" key="19">
    <source>
        <dbReference type="Proteomes" id="UP000440367"/>
    </source>
</evidence>
<evidence type="ECO:0000313" key="10">
    <source>
        <dbReference type="EMBL" id="KAE9103372.1"/>
    </source>
</evidence>
<dbReference type="AlphaFoldDB" id="A0A6A3DY28"/>
<dbReference type="EMBL" id="QXFW01002085">
    <property type="protein sequence ID" value="KAE8982228.1"/>
    <property type="molecule type" value="Genomic_DNA"/>
</dbReference>
<evidence type="ECO:0000313" key="12">
    <source>
        <dbReference type="EMBL" id="KAE9195989.1"/>
    </source>
</evidence>
<evidence type="ECO:0000313" key="24">
    <source>
        <dbReference type="Proteomes" id="UP000486351"/>
    </source>
</evidence>
<comment type="caution">
    <text evidence="6">The sequence shown here is derived from an EMBL/GenBank/DDBJ whole genome shotgun (WGS) entry which is preliminary data.</text>
</comment>
<dbReference type="EMBL" id="QXFZ01002015">
    <property type="protein sequence ID" value="KAE9081860.1"/>
    <property type="molecule type" value="Genomic_DNA"/>
</dbReference>
<dbReference type="EMBL" id="QXFY01002181">
    <property type="protein sequence ID" value="KAE9301636.1"/>
    <property type="molecule type" value="Genomic_DNA"/>
</dbReference>
<evidence type="ECO:0000313" key="22">
    <source>
        <dbReference type="Proteomes" id="UP000460718"/>
    </source>
</evidence>
<dbReference type="EMBL" id="QXGD01002036">
    <property type="protein sequence ID" value="KAE9194665.1"/>
    <property type="molecule type" value="Genomic_DNA"/>
</dbReference>
<evidence type="ECO:0000313" key="17">
    <source>
        <dbReference type="Proteomes" id="UP000433483"/>
    </source>
</evidence>
<evidence type="ECO:0000313" key="21">
    <source>
        <dbReference type="Proteomes" id="UP000441208"/>
    </source>
</evidence>
<reference evidence="16 17" key="1">
    <citation type="submission" date="2018-08" db="EMBL/GenBank/DDBJ databases">
        <title>Genomic investigation of the strawberry pathogen Phytophthora fragariae indicates pathogenicity is determined by transcriptional variation in three key races.</title>
        <authorList>
            <person name="Adams T.M."/>
            <person name="Armitage A.D."/>
            <person name="Sobczyk M.K."/>
            <person name="Bates H.J."/>
            <person name="Dunwell J.M."/>
            <person name="Nellist C.F."/>
            <person name="Harrison R.J."/>
        </authorList>
    </citation>
    <scope>NUCLEOTIDE SEQUENCE [LARGE SCALE GENOMIC DNA]</scope>
    <source>
        <strain evidence="14 18">A4</strain>
        <strain evidence="11 19">BC-1</strain>
        <strain evidence="13 23">BC-23</strain>
        <strain evidence="12 17">NOV-27</strain>
        <strain evidence="10 20">NOV-5</strain>
        <strain evidence="9 21">NOV-71</strain>
        <strain evidence="15 24">NOV-77</strain>
        <strain evidence="6 16">NOV-9</strain>
        <strain evidence="8 25">ONT-3</strain>
        <strain evidence="7 22">SCRP245</strain>
    </source>
</reference>
<evidence type="ECO:0000313" key="15">
    <source>
        <dbReference type="EMBL" id="KAE9301636.1"/>
    </source>
</evidence>
<dbReference type="Proteomes" id="UP000433483">
    <property type="component" value="Unassembled WGS sequence"/>
</dbReference>
<evidence type="ECO:0000313" key="6">
    <source>
        <dbReference type="EMBL" id="KAE8926612.1"/>
    </source>
</evidence>
<dbReference type="OrthoDB" id="126879at2759"/>
<keyword evidence="3 5" id="KW-0964">Secreted</keyword>
<evidence type="ECO:0000313" key="14">
    <source>
        <dbReference type="EMBL" id="KAE9284827.1"/>
    </source>
</evidence>
<dbReference type="EMBL" id="QXGF01002006">
    <property type="protein sequence ID" value="KAE8926612.1"/>
    <property type="molecule type" value="Genomic_DNA"/>
</dbReference>